<evidence type="ECO:0000313" key="2">
    <source>
        <dbReference type="EMBL" id="AYV22863.1"/>
    </source>
</evidence>
<dbReference type="EMBL" id="CP033577">
    <property type="protein sequence ID" value="AYV22863.1"/>
    <property type="molecule type" value="Genomic_DNA"/>
</dbReference>
<dbReference type="AlphaFoldDB" id="A0A3G4VDI6"/>
<evidence type="ECO:0000259" key="1">
    <source>
        <dbReference type="Pfam" id="PF08818"/>
    </source>
</evidence>
<evidence type="ECO:0000313" key="3">
    <source>
        <dbReference type="Proteomes" id="UP000279760"/>
    </source>
</evidence>
<accession>A0A3G4VDI6</accession>
<feature type="domain" description="YdhG-like" evidence="1">
    <location>
        <begin position="17"/>
        <end position="110"/>
    </location>
</feature>
<sequence>MDKSVEEKFNQYPNEVRSRMLELRTLIYQVAKELELGEVKESLKWGEPSYSVEGGSPIRIDWKLNTPTQYYLYFNCQSKLVDTFKELYGESLQFQGNRAIILSTSKPLPSMINQCVTLAFTYHNVKHLPLLGQ</sequence>
<name>A0A3G4VDI6_9VIBR</name>
<reference evidence="2 3" key="1">
    <citation type="submission" date="2018-11" db="EMBL/GenBank/DDBJ databases">
        <title>Complete Genome Sequence of Vbrio mediterranei 117-T6: a Potential Pathogen Bacteria Isolated from the Conchocelis of Pyropia.</title>
        <authorList>
            <person name="Liu Q."/>
        </authorList>
    </citation>
    <scope>NUCLEOTIDE SEQUENCE [LARGE SCALE GENOMIC DNA]</scope>
    <source>
        <strain evidence="2 3">117-T6</strain>
    </source>
</reference>
<gene>
    <name evidence="2" type="ORF">ECB94_17100</name>
</gene>
<dbReference type="SUPFAM" id="SSF159888">
    <property type="entry name" value="YdhG-like"/>
    <property type="match status" value="1"/>
</dbReference>
<dbReference type="Proteomes" id="UP000279760">
    <property type="component" value="Chromosome 1"/>
</dbReference>
<dbReference type="GeneID" id="64086011"/>
<protein>
    <submittedName>
        <fullName evidence="2">DUF1801 domain-containing protein</fullName>
    </submittedName>
</protein>
<organism evidence="2 3">
    <name type="scientific">Vibrio mediterranei</name>
    <dbReference type="NCBI Taxonomy" id="689"/>
    <lineage>
        <taxon>Bacteria</taxon>
        <taxon>Pseudomonadati</taxon>
        <taxon>Pseudomonadota</taxon>
        <taxon>Gammaproteobacteria</taxon>
        <taxon>Vibrionales</taxon>
        <taxon>Vibrionaceae</taxon>
        <taxon>Vibrio</taxon>
    </lineage>
</organism>
<dbReference type="RefSeq" id="WP_124941116.1">
    <property type="nucleotide sequence ID" value="NZ_CP033577.1"/>
</dbReference>
<proteinExistence type="predicted"/>
<dbReference type="InterPro" id="IPR014922">
    <property type="entry name" value="YdhG-like"/>
</dbReference>
<dbReference type="Pfam" id="PF08818">
    <property type="entry name" value="DUF1801"/>
    <property type="match status" value="1"/>
</dbReference>